<dbReference type="Pfam" id="PF21835">
    <property type="entry name" value="YIEGIA_cap"/>
    <property type="match status" value="1"/>
</dbReference>
<dbReference type="InterPro" id="IPR054055">
    <property type="entry name" value="YpzH"/>
</dbReference>
<sequence>MESRVLAGSILAVITTQKECVQGGAPIFIVDDLAELERLSFTLEKILDAEVHALREDVYIVVRHS</sequence>
<proteinExistence type="predicted"/>
<dbReference type="Proteomes" id="UP000244338">
    <property type="component" value="Unassembled WGS sequence"/>
</dbReference>
<gene>
    <name evidence="1" type="ORF">BSOLF_2860</name>
</gene>
<reference evidence="2" key="1">
    <citation type="journal article" date="2018" name="Sci. Rep.">
        <title>Lignite coal burning seam in the remote Altai Mountains harbors a hydrogen-driven thermophilic microbial community.</title>
        <authorList>
            <person name="Kadnikov V.V."/>
            <person name="Mardanov A.V."/>
            <person name="Ivasenko D.A."/>
            <person name="Antsiferov D.V."/>
            <person name="Beletsky A.V."/>
            <person name="Karnachuk O.V."/>
            <person name="Ravin N.V."/>
        </authorList>
    </citation>
    <scope>NUCLEOTIDE SEQUENCE [LARGE SCALE GENOMIC DNA]</scope>
</reference>
<organism evidence="1 2">
    <name type="scientific">Candidatus Carbonibacillus altaicus</name>
    <dbReference type="NCBI Taxonomy" id="2163959"/>
    <lineage>
        <taxon>Bacteria</taxon>
        <taxon>Bacillati</taxon>
        <taxon>Bacillota</taxon>
        <taxon>Bacilli</taxon>
        <taxon>Bacillales</taxon>
        <taxon>Candidatus Carbonibacillus</taxon>
    </lineage>
</organism>
<evidence type="ECO:0000313" key="2">
    <source>
        <dbReference type="Proteomes" id="UP000244338"/>
    </source>
</evidence>
<dbReference type="EMBL" id="PEBX01000023">
    <property type="protein sequence ID" value="PTQ56592.1"/>
    <property type="molecule type" value="Genomic_DNA"/>
</dbReference>
<dbReference type="AlphaFoldDB" id="A0A2R6Y1T0"/>
<protein>
    <submittedName>
        <fullName evidence="1">Uncharacterized protein</fullName>
    </submittedName>
</protein>
<evidence type="ECO:0000313" key="1">
    <source>
        <dbReference type="EMBL" id="PTQ56592.1"/>
    </source>
</evidence>
<comment type="caution">
    <text evidence="1">The sequence shown here is derived from an EMBL/GenBank/DDBJ whole genome shotgun (WGS) entry which is preliminary data.</text>
</comment>
<name>A0A2R6Y1T0_9BACL</name>
<accession>A0A2R6Y1T0</accession>